<evidence type="ECO:0000313" key="3">
    <source>
        <dbReference type="Proteomes" id="UP000597507"/>
    </source>
</evidence>
<accession>A0A8J2Z8U8</accession>
<gene>
    <name evidence="2" type="ORF">GCM10010964_04180</name>
</gene>
<feature type="region of interest" description="Disordered" evidence="1">
    <location>
        <begin position="98"/>
        <end position="129"/>
    </location>
</feature>
<evidence type="ECO:0000313" key="2">
    <source>
        <dbReference type="EMBL" id="GGG19102.1"/>
    </source>
</evidence>
<sequence length="129" mass="14157">MPARARAEARFAAPLEDPDHAMPSRHRRRLPRPLLFLASLLPVAAAGCVQDGPYGSYDPYYAERARAWQQEEAARRAGSAARYSDFEAERQARWRERWSAVAPGRRSSGPGSAPAAPNSAAVTGRRAAR</sequence>
<evidence type="ECO:0000256" key="1">
    <source>
        <dbReference type="SAM" id="MobiDB-lite"/>
    </source>
</evidence>
<comment type="caution">
    <text evidence="2">The sequence shown here is derived from an EMBL/GenBank/DDBJ whole genome shotgun (WGS) entry which is preliminary data.</text>
</comment>
<reference evidence="2 3" key="1">
    <citation type="journal article" date="2014" name="Int. J. Syst. Evol. Microbiol.">
        <title>Complete genome sequence of Corynebacterium casei LMG S-19264T (=DSM 44701T), isolated from a smear-ripened cheese.</title>
        <authorList>
            <consortium name="US DOE Joint Genome Institute (JGI-PGF)"/>
            <person name="Walter F."/>
            <person name="Albersmeier A."/>
            <person name="Kalinowski J."/>
            <person name="Ruckert C."/>
        </authorList>
    </citation>
    <scope>NUCLEOTIDE SEQUENCE [LARGE SCALE GENOMIC DNA]</scope>
    <source>
        <strain evidence="2 3">CGMCC 1.16330</strain>
    </source>
</reference>
<protein>
    <submittedName>
        <fullName evidence="2">Uncharacterized protein</fullName>
    </submittedName>
</protein>
<organism evidence="2 3">
    <name type="scientific">Caldovatus sediminis</name>
    <dbReference type="NCBI Taxonomy" id="2041189"/>
    <lineage>
        <taxon>Bacteria</taxon>
        <taxon>Pseudomonadati</taxon>
        <taxon>Pseudomonadota</taxon>
        <taxon>Alphaproteobacteria</taxon>
        <taxon>Acetobacterales</taxon>
        <taxon>Roseomonadaceae</taxon>
        <taxon>Caldovatus</taxon>
    </lineage>
</organism>
<feature type="region of interest" description="Disordered" evidence="1">
    <location>
        <begin position="1"/>
        <end position="26"/>
    </location>
</feature>
<dbReference type="EMBL" id="BMKS01000001">
    <property type="protein sequence ID" value="GGG19102.1"/>
    <property type="molecule type" value="Genomic_DNA"/>
</dbReference>
<feature type="compositionally biased region" description="Low complexity" evidence="1">
    <location>
        <begin position="102"/>
        <end position="121"/>
    </location>
</feature>
<dbReference type="Proteomes" id="UP000597507">
    <property type="component" value="Unassembled WGS sequence"/>
</dbReference>
<proteinExistence type="predicted"/>
<keyword evidence="3" id="KW-1185">Reference proteome</keyword>
<dbReference type="AlphaFoldDB" id="A0A8J2Z8U8"/>
<name>A0A8J2Z8U8_9PROT</name>